<dbReference type="InterPro" id="IPR036938">
    <property type="entry name" value="PAP2/HPO_sf"/>
</dbReference>
<dbReference type="AlphaFoldDB" id="A0A0C1N222"/>
<dbReference type="OrthoDB" id="514986at2"/>
<gene>
    <name evidence="3" type="ORF">DA73_0245330</name>
</gene>
<comment type="caution">
    <text evidence="3">The sequence shown here is derived from an EMBL/GenBank/DDBJ whole genome shotgun (WGS) entry which is preliminary data.</text>
</comment>
<reference evidence="3" key="1">
    <citation type="journal article" date="2015" name="Genome Announc.">
        <title>Draft Genome Sequence of Tolypothrix boutellei Strain VB521301.</title>
        <authorList>
            <person name="Chandrababunaidu M.M."/>
            <person name="Singh D."/>
            <person name="Sen D."/>
            <person name="Bhan S."/>
            <person name="Das S."/>
            <person name="Gupta A."/>
            <person name="Adhikary S.P."/>
            <person name="Tripathy S."/>
        </authorList>
    </citation>
    <scope>NUCLEOTIDE SEQUENCE</scope>
    <source>
        <strain evidence="3">VB521301</strain>
    </source>
</reference>
<keyword evidence="1" id="KW-0472">Membrane</keyword>
<feature type="transmembrane region" description="Helical" evidence="1">
    <location>
        <begin position="182"/>
        <end position="203"/>
    </location>
</feature>
<dbReference type="Pfam" id="PF01569">
    <property type="entry name" value="PAP2"/>
    <property type="match status" value="1"/>
</dbReference>
<keyword evidence="1" id="KW-0812">Transmembrane</keyword>
<dbReference type="EMBL" id="JHEG02000066">
    <property type="protein sequence ID" value="KIE06446.1"/>
    <property type="molecule type" value="Genomic_DNA"/>
</dbReference>
<feature type="transmembrane region" description="Helical" evidence="1">
    <location>
        <begin position="114"/>
        <end position="136"/>
    </location>
</feature>
<feature type="transmembrane region" description="Helical" evidence="1">
    <location>
        <begin position="148"/>
        <end position="170"/>
    </location>
</feature>
<dbReference type="InterPro" id="IPR000326">
    <property type="entry name" value="PAP2/HPO"/>
</dbReference>
<protein>
    <recommendedName>
        <fullName evidence="2">Phosphatidic acid phosphatase type 2/haloperoxidase domain-containing protein</fullName>
    </recommendedName>
</protein>
<dbReference type="STRING" id="1479485.DA73_0245330"/>
<evidence type="ECO:0000313" key="3">
    <source>
        <dbReference type="EMBL" id="KIE06446.1"/>
    </source>
</evidence>
<proteinExistence type="predicted"/>
<keyword evidence="1" id="KW-1133">Transmembrane helix</keyword>
<evidence type="ECO:0000259" key="2">
    <source>
        <dbReference type="Pfam" id="PF01569"/>
    </source>
</evidence>
<feature type="transmembrane region" description="Helical" evidence="1">
    <location>
        <begin position="20"/>
        <end position="40"/>
    </location>
</feature>
<dbReference type="Gene3D" id="1.20.144.10">
    <property type="entry name" value="Phosphatidic acid phosphatase type 2/haloperoxidase"/>
    <property type="match status" value="1"/>
</dbReference>
<sequence>MTIKVTDILKMMNKINAQTISTVFNPVFNSLITFLLLTLTNEHLDLAHRIEFLGITTLFASGLIILCVFVFIRLGLINSPDIPDRKQRSFPLFVAAIALFTGFLSLSVTHAPNLIQGLMWCYATETLIVAIISYWWKISIHTASMACSLIALTEQLGAIVFPFYLLLVLVGEARIVLRRHTLAQVIAGALLGIVLTAIQLRFFKLT</sequence>
<name>A0A0C1N222_9CYAN</name>
<evidence type="ECO:0000256" key="1">
    <source>
        <dbReference type="SAM" id="Phobius"/>
    </source>
</evidence>
<feature type="transmembrane region" description="Helical" evidence="1">
    <location>
        <begin position="89"/>
        <end position="108"/>
    </location>
</feature>
<organism evidence="3">
    <name type="scientific">Tolypothrix bouteillei VB521301</name>
    <dbReference type="NCBI Taxonomy" id="1479485"/>
    <lineage>
        <taxon>Bacteria</taxon>
        <taxon>Bacillati</taxon>
        <taxon>Cyanobacteriota</taxon>
        <taxon>Cyanophyceae</taxon>
        <taxon>Nostocales</taxon>
        <taxon>Tolypothrichaceae</taxon>
        <taxon>Tolypothrix</taxon>
    </lineage>
</organism>
<accession>A0A0C1N222</accession>
<feature type="domain" description="Phosphatidic acid phosphatase type 2/haloperoxidase" evidence="2">
    <location>
        <begin position="138"/>
        <end position="202"/>
    </location>
</feature>
<feature type="transmembrane region" description="Helical" evidence="1">
    <location>
        <begin position="52"/>
        <end position="77"/>
    </location>
</feature>
<dbReference type="SUPFAM" id="SSF48317">
    <property type="entry name" value="Acid phosphatase/Vanadium-dependent haloperoxidase"/>
    <property type="match status" value="1"/>
</dbReference>